<dbReference type="eggNOG" id="ENOG502QSJ2">
    <property type="taxonomic scope" value="Eukaryota"/>
</dbReference>
<dbReference type="GO" id="GO:0060271">
    <property type="term" value="P:cilium assembly"/>
    <property type="evidence" value="ECO:0000318"/>
    <property type="project" value="GO_Central"/>
</dbReference>
<dbReference type="SMART" id="SM00028">
    <property type="entry name" value="TPR"/>
    <property type="match status" value="8"/>
</dbReference>
<dbReference type="RefSeq" id="XP_002107860.1">
    <property type="nucleotide sequence ID" value="XM_002107824.1"/>
</dbReference>
<feature type="region of interest" description="Disordered" evidence="3">
    <location>
        <begin position="779"/>
        <end position="889"/>
    </location>
</feature>
<dbReference type="InterPro" id="IPR011990">
    <property type="entry name" value="TPR-like_helical_dom_sf"/>
</dbReference>
<feature type="compositionally biased region" description="Polar residues" evidence="3">
    <location>
        <begin position="824"/>
        <end position="834"/>
    </location>
</feature>
<dbReference type="STRING" id="10228.B3RKW6"/>
<evidence type="ECO:0000313" key="5">
    <source>
        <dbReference type="Proteomes" id="UP000009022"/>
    </source>
</evidence>
<protein>
    <recommendedName>
        <fullName evidence="6">Cilia- and flagella-associated protein 70</fullName>
    </recommendedName>
</protein>
<keyword evidence="5" id="KW-1185">Reference proteome</keyword>
<accession>B3RKW6</accession>
<evidence type="ECO:0008006" key="6">
    <source>
        <dbReference type="Google" id="ProtNLM"/>
    </source>
</evidence>
<dbReference type="Proteomes" id="UP000009022">
    <property type="component" value="Unassembled WGS sequence"/>
</dbReference>
<dbReference type="CTD" id="6749862"/>
<dbReference type="GeneID" id="6749862"/>
<dbReference type="GO" id="GO:0031514">
    <property type="term" value="C:motile cilium"/>
    <property type="evidence" value="ECO:0000318"/>
    <property type="project" value="GO_Central"/>
</dbReference>
<dbReference type="PhylomeDB" id="B3RKW6"/>
<organism evidence="4 5">
    <name type="scientific">Trichoplax adhaerens</name>
    <name type="common">Trichoplax reptans</name>
    <dbReference type="NCBI Taxonomy" id="10228"/>
    <lineage>
        <taxon>Eukaryota</taxon>
        <taxon>Metazoa</taxon>
        <taxon>Placozoa</taxon>
        <taxon>Uniplacotomia</taxon>
        <taxon>Trichoplacea</taxon>
        <taxon>Trichoplacidae</taxon>
        <taxon>Trichoplax</taxon>
    </lineage>
</organism>
<reference evidence="4 5" key="1">
    <citation type="journal article" date="2008" name="Nature">
        <title>The Trichoplax genome and the nature of placozoans.</title>
        <authorList>
            <person name="Srivastava M."/>
            <person name="Begovic E."/>
            <person name="Chapman J."/>
            <person name="Putnam N.H."/>
            <person name="Hellsten U."/>
            <person name="Kawashima T."/>
            <person name="Kuo A."/>
            <person name="Mitros T."/>
            <person name="Salamov A."/>
            <person name="Carpenter M.L."/>
            <person name="Signorovitch A.Y."/>
            <person name="Moreno M.A."/>
            <person name="Kamm K."/>
            <person name="Grimwood J."/>
            <person name="Schmutz J."/>
            <person name="Shapiro H."/>
            <person name="Grigoriev I.V."/>
            <person name="Buss L.W."/>
            <person name="Schierwater B."/>
            <person name="Dellaporta S.L."/>
            <person name="Rokhsar D.S."/>
        </authorList>
    </citation>
    <scope>NUCLEOTIDE SEQUENCE [LARGE SCALE GENOMIC DNA]</scope>
    <source>
        <strain evidence="4 5">Grell-BS-1999</strain>
    </source>
</reference>
<evidence type="ECO:0000256" key="1">
    <source>
        <dbReference type="ARBA" id="ARBA00022737"/>
    </source>
</evidence>
<dbReference type="PANTHER" id="PTHR44314:SF1">
    <property type="entry name" value="CILIA- AND FLAGELLA-ASSOCIATED PROTEIN 70"/>
    <property type="match status" value="1"/>
</dbReference>
<proteinExistence type="predicted"/>
<dbReference type="OMA" id="MSDYHMQ"/>
<dbReference type="PANTHER" id="PTHR44314">
    <property type="entry name" value="CILIA- AND FLAGELLA-ASSOCIATED PROTEIN 70"/>
    <property type="match status" value="1"/>
</dbReference>
<dbReference type="InterPro" id="IPR052628">
    <property type="entry name" value="CFAP70"/>
</dbReference>
<evidence type="ECO:0000256" key="3">
    <source>
        <dbReference type="SAM" id="MobiDB-lite"/>
    </source>
</evidence>
<dbReference type="HOGENOM" id="CLU_009208_0_0_1"/>
<evidence type="ECO:0000256" key="2">
    <source>
        <dbReference type="ARBA" id="ARBA00022803"/>
    </source>
</evidence>
<feature type="compositionally biased region" description="Polar residues" evidence="3">
    <location>
        <begin position="843"/>
        <end position="870"/>
    </location>
</feature>
<feature type="region of interest" description="Disordered" evidence="3">
    <location>
        <begin position="406"/>
        <end position="428"/>
    </location>
</feature>
<gene>
    <name evidence="4" type="ORF">TRIADDRAFT_51790</name>
</gene>
<name>B3RKW6_TRIAD</name>
<dbReference type="Pfam" id="PF13181">
    <property type="entry name" value="TPR_8"/>
    <property type="match status" value="2"/>
</dbReference>
<dbReference type="Pfam" id="PF13432">
    <property type="entry name" value="TPR_16"/>
    <property type="match status" value="1"/>
</dbReference>
<sequence length="1135" mass="127984">MANQEDTEKRQRTSETITISVVRGRNLKSTKNETLTSTVKIEFGHNVIGESSKIEGKSDYTVDYNYNASWSCSLIDPLALDDLVYKPVIVSVTEVLSRERKQKEERSILLGQTCIDLLPLLKGEERFTVRQPLFPPNPHADGHTDTFSNLPQIEVEISTAEPLLSESEIAGSNMFSFRVESAYAVPEVWHQSNLAYHYVTATPIPVSQDKEVYVTIANGNLKSAMEREGPGAQRKWASTINITNHASYIINSNLPVVPFKDEDGDLTKREDHQFRVECETDRSRVTWNAERRCWMDSDAVSIFKTRIAHHRVWPIEIMKVLPQTQTKTRKGAHEEELSIHFHGVAYVDFAPLLYPGAQRLRGAYLVQPFSESEIQDKVEHRSIADEAAQIVSGLNRSVTSAIGKKTKKTTQSVTNKQSDGTVADGDGTGTEAQAYLENKTFIMIEICLDKPLVPKRPPSSLAKRVSEYIPPRSIFPTRIRSAQKTLDSYHKQVDHVAKLILNEYRLLNKGILGNHHMPQDTEIVDERRKELLYELNTSGKYFAFKEQMKHAIVKVVREKFLITKPFEDKDQLNNFLSELYSYLIDEMHVGLSKALSMKDDAPPPVTVIDANMMKHFAKEAEENGNYELAARYYQERLACNKNDPCHWFDYGTFCLLIGDINKAEECFKEALTINQQFVPGLILYGIVCHMDERNDEAETFLEAATTVEHDNILAWTILGLFYNSIEKEIFAEMALKEACRLNLLQAEKIDCNNLETTSDDHQLNSDAKLNKDKDKEIALEATESQSIEAEISRTVAESDKHESPVGDHQIPSTHSLEAAPSHSLKVSNTTSKKGTTQKRGSRQGKSGLSNIAANKNRAQSALSGGWSNPDTEIGSFPAGVVQPTEIPPPPPRPITPIPDQSTYMRAAQFLLRVNAFQMCEKALGAELIQYPKSDLPTQYYLHLAQLKLQMKQYDVAERNIEEALIHDYTNSNCWAILGHIKYLTSNYKEARSAYERTLALIDTADNMHIIYLRLASIYLGEKLYENAKNTFLLACKHSPSCLSWLGVGIACYRMGDLSEAEEALSEANVLNNHDAEVWGYLSLVCLRTNREEEAEQAYKYALKVGLSNKELLQEINEQQKVIGFGNPLVSTILSQ</sequence>
<dbReference type="GO" id="GO:0003341">
    <property type="term" value="P:cilium movement"/>
    <property type="evidence" value="ECO:0000318"/>
    <property type="project" value="GO_Central"/>
</dbReference>
<dbReference type="FunCoup" id="B3RKW6">
    <property type="interactions" value="72"/>
</dbReference>
<keyword evidence="2" id="KW-0802">TPR repeat</keyword>
<dbReference type="AlphaFoldDB" id="B3RKW6"/>
<dbReference type="OrthoDB" id="10262375at2759"/>
<dbReference type="SUPFAM" id="SSF48452">
    <property type="entry name" value="TPR-like"/>
    <property type="match status" value="1"/>
</dbReference>
<feature type="compositionally biased region" description="Basic and acidic residues" evidence="3">
    <location>
        <begin position="796"/>
        <end position="805"/>
    </location>
</feature>
<dbReference type="InterPro" id="IPR019734">
    <property type="entry name" value="TPR_rpt"/>
</dbReference>
<dbReference type="InParanoid" id="B3RKW6"/>
<keyword evidence="1" id="KW-0677">Repeat</keyword>
<dbReference type="Gene3D" id="1.25.40.10">
    <property type="entry name" value="Tetratricopeptide repeat domain"/>
    <property type="match status" value="2"/>
</dbReference>
<dbReference type="KEGG" id="tad:TRIADDRAFT_51790"/>
<evidence type="ECO:0000313" key="4">
    <source>
        <dbReference type="EMBL" id="EDV28658.1"/>
    </source>
</evidence>
<feature type="compositionally biased region" description="Polar residues" evidence="3">
    <location>
        <begin position="409"/>
        <end position="418"/>
    </location>
</feature>
<dbReference type="EMBL" id="DS985241">
    <property type="protein sequence ID" value="EDV28658.1"/>
    <property type="molecule type" value="Genomic_DNA"/>
</dbReference>